<evidence type="ECO:0000256" key="1">
    <source>
        <dbReference type="ARBA" id="ARBA00004651"/>
    </source>
</evidence>
<evidence type="ECO:0000256" key="2">
    <source>
        <dbReference type="ARBA" id="ARBA00022475"/>
    </source>
</evidence>
<feature type="transmembrane region" description="Helical" evidence="6">
    <location>
        <begin position="297"/>
        <end position="319"/>
    </location>
</feature>
<feature type="transmembrane region" description="Helical" evidence="6">
    <location>
        <begin position="462"/>
        <end position="487"/>
    </location>
</feature>
<keyword evidence="5 6" id="KW-0472">Membrane</keyword>
<dbReference type="PANTHER" id="PTHR30619">
    <property type="entry name" value="DNA INTERNALIZATION/COMPETENCE PROTEIN COMEC/REC2"/>
    <property type="match status" value="1"/>
</dbReference>
<evidence type="ECO:0000259" key="8">
    <source>
        <dbReference type="Pfam" id="PF13567"/>
    </source>
</evidence>
<dbReference type="NCBIfam" id="TIGR00360">
    <property type="entry name" value="ComEC_N-term"/>
    <property type="match status" value="1"/>
</dbReference>
<dbReference type="PANTHER" id="PTHR30619:SF1">
    <property type="entry name" value="RECOMBINATION PROTEIN 2"/>
    <property type="match status" value="1"/>
</dbReference>
<reference evidence="9 10" key="1">
    <citation type="journal article" date="2014" name="Int. J. Syst. Evol. Microbiol.">
        <title>Sneathiella chungangensis sp. nov., isolated from a marine sand, and emended description of the genus Sneathiella.</title>
        <authorList>
            <person name="Siamphan C."/>
            <person name="Kim H."/>
            <person name="Lee J.S."/>
            <person name="Kim W."/>
        </authorList>
    </citation>
    <scope>NUCLEOTIDE SEQUENCE [LARGE SCALE GENOMIC DNA]</scope>
    <source>
        <strain evidence="9 10">KCTC 32476</strain>
    </source>
</reference>
<name>A0A845M7M9_9PROT</name>
<feature type="transmembrane region" description="Helical" evidence="6">
    <location>
        <begin position="527"/>
        <end position="543"/>
    </location>
</feature>
<organism evidence="9 10">
    <name type="scientific">Sneathiella chungangensis</name>
    <dbReference type="NCBI Taxonomy" id="1418234"/>
    <lineage>
        <taxon>Bacteria</taxon>
        <taxon>Pseudomonadati</taxon>
        <taxon>Pseudomonadota</taxon>
        <taxon>Alphaproteobacteria</taxon>
        <taxon>Sneathiellales</taxon>
        <taxon>Sneathiellaceae</taxon>
        <taxon>Sneathiella</taxon>
    </lineage>
</organism>
<feature type="transmembrane region" description="Helical" evidence="6">
    <location>
        <begin position="71"/>
        <end position="94"/>
    </location>
</feature>
<evidence type="ECO:0000256" key="6">
    <source>
        <dbReference type="SAM" id="Phobius"/>
    </source>
</evidence>
<sequence>MIRLDRMNRRKLLDQFRLDRTRWFLWFPALIGFGIALYFTLPVEPSPLWMILPVLPAAIFFIMRNRGGGPAFVVLAILLLVSLGFSACLLRTFIVEAPVLQKKTVTELRGSVLEKSTGYKSARFLLGELQFERGDRLPPLEHIRLTSRSNFEEVHPGQIVRVKAVLLPPPDPAYPGAYDFQRQSFYQSIGAVGYSISPFTVIGENPGLAAHLMSLSAEIRARIADFVLSHAPPENAGFIIAIMTGDKSAIPEDQLDDMRDSGLAHLLAISGLHMGMIGGLIFFAVRLMLVLSPYIALYYPVKKIAAVIALTGLAGYLFVSGMSVSAVRAFIMIAALFVAICFDRTAISLRMVAFAAVIILLLFPESLISASFQMSFAAVFALISLYEQIGPKLSKFARSGGFIRRALAYVIGIALTTLVAGLATAPFALYHFGQVAAYSLIANLLAVPIMGLRVMPGVILSFICYPFGLSFPLIIVGSGIDLILWSAQATASWPAAVQYLGSFPVVQLIAITLIGLWFIIWRQPVRWAALPVLAVLLLSFALTRSPDILISSSGNLYAINTGAGQVYFSSDRAERFEAERWRLVMGERVARQPPDGFLCDPYGCVLRTAGDIIAFPETMGGVETDCDRADIIVSRIPAPENCRKAHLVIDKFDLWREGAHSLYLDRAGSITVETANGLRGDRPWVPIRYRTRPETTRK</sequence>
<evidence type="ECO:0000256" key="5">
    <source>
        <dbReference type="ARBA" id="ARBA00023136"/>
    </source>
</evidence>
<evidence type="ECO:0000313" key="9">
    <source>
        <dbReference type="EMBL" id="MZR20973.1"/>
    </source>
</evidence>
<feature type="domain" description="DUF4131" evidence="8">
    <location>
        <begin position="44"/>
        <end position="195"/>
    </location>
</feature>
<dbReference type="OrthoDB" id="9790149at2"/>
<feature type="transmembrane region" description="Helical" evidence="6">
    <location>
        <begin position="435"/>
        <end position="455"/>
    </location>
</feature>
<feature type="domain" description="ComEC/Rec2-related protein" evidence="7">
    <location>
        <begin position="243"/>
        <end position="523"/>
    </location>
</feature>
<dbReference type="AlphaFoldDB" id="A0A845M7M9"/>
<proteinExistence type="predicted"/>
<dbReference type="Pfam" id="PF13567">
    <property type="entry name" value="DUF4131"/>
    <property type="match status" value="1"/>
</dbReference>
<gene>
    <name evidence="9" type="ORF">GQF03_01355</name>
</gene>
<dbReference type="Pfam" id="PF03772">
    <property type="entry name" value="Competence"/>
    <property type="match status" value="1"/>
</dbReference>
<keyword evidence="3 6" id="KW-0812">Transmembrane</keyword>
<dbReference type="InterPro" id="IPR004477">
    <property type="entry name" value="ComEC_N"/>
</dbReference>
<feature type="transmembrane region" description="Helical" evidence="6">
    <location>
        <begin position="263"/>
        <end position="285"/>
    </location>
</feature>
<evidence type="ECO:0000256" key="4">
    <source>
        <dbReference type="ARBA" id="ARBA00022989"/>
    </source>
</evidence>
<feature type="transmembrane region" description="Helical" evidence="6">
    <location>
        <begin position="499"/>
        <end position="520"/>
    </location>
</feature>
<feature type="transmembrane region" description="Helical" evidence="6">
    <location>
        <begin position="370"/>
        <end position="386"/>
    </location>
</feature>
<dbReference type="EMBL" id="WTVA01000001">
    <property type="protein sequence ID" value="MZR20973.1"/>
    <property type="molecule type" value="Genomic_DNA"/>
</dbReference>
<dbReference type="InterPro" id="IPR025405">
    <property type="entry name" value="DUF4131"/>
</dbReference>
<keyword evidence="2" id="KW-1003">Cell membrane</keyword>
<evidence type="ECO:0000256" key="3">
    <source>
        <dbReference type="ARBA" id="ARBA00022692"/>
    </source>
</evidence>
<evidence type="ECO:0000313" key="10">
    <source>
        <dbReference type="Proteomes" id="UP000445696"/>
    </source>
</evidence>
<dbReference type="RefSeq" id="WP_161337389.1">
    <property type="nucleotide sequence ID" value="NZ_JBHSDG010000002.1"/>
</dbReference>
<feature type="transmembrane region" description="Helical" evidence="6">
    <location>
        <begin position="347"/>
        <end position="364"/>
    </location>
</feature>
<dbReference type="GO" id="GO:0005886">
    <property type="term" value="C:plasma membrane"/>
    <property type="evidence" value="ECO:0007669"/>
    <property type="project" value="UniProtKB-SubCell"/>
</dbReference>
<evidence type="ECO:0000259" key="7">
    <source>
        <dbReference type="Pfam" id="PF03772"/>
    </source>
</evidence>
<keyword evidence="10" id="KW-1185">Reference proteome</keyword>
<keyword evidence="4 6" id="KW-1133">Transmembrane helix</keyword>
<protein>
    <submittedName>
        <fullName evidence="9">DUF4131 domain-containing protein</fullName>
    </submittedName>
</protein>
<dbReference type="Proteomes" id="UP000445696">
    <property type="component" value="Unassembled WGS sequence"/>
</dbReference>
<feature type="transmembrane region" description="Helical" evidence="6">
    <location>
        <begin position="21"/>
        <end position="41"/>
    </location>
</feature>
<accession>A0A845M7M9</accession>
<comment type="subcellular location">
    <subcellularLocation>
        <location evidence="1">Cell membrane</location>
        <topology evidence="1">Multi-pass membrane protein</topology>
    </subcellularLocation>
</comment>
<dbReference type="InterPro" id="IPR052159">
    <property type="entry name" value="Competence_DNA_uptake"/>
</dbReference>
<comment type="caution">
    <text evidence="9">The sequence shown here is derived from an EMBL/GenBank/DDBJ whole genome shotgun (WGS) entry which is preliminary data.</text>
</comment>
<feature type="transmembrane region" description="Helical" evidence="6">
    <location>
        <begin position="406"/>
        <end position="429"/>
    </location>
</feature>